<evidence type="ECO:0000256" key="5">
    <source>
        <dbReference type="ARBA" id="ARBA00022723"/>
    </source>
</evidence>
<evidence type="ECO:0000256" key="4">
    <source>
        <dbReference type="ARBA" id="ARBA00022679"/>
    </source>
</evidence>
<dbReference type="GO" id="GO:0007219">
    <property type="term" value="P:Notch signaling pathway"/>
    <property type="evidence" value="ECO:0007669"/>
    <property type="project" value="InterPro"/>
</dbReference>
<dbReference type="SUPFAM" id="SSF54928">
    <property type="entry name" value="RNA-binding domain, RBD"/>
    <property type="match status" value="1"/>
</dbReference>
<feature type="compositionally biased region" description="Basic and acidic residues" evidence="7">
    <location>
        <begin position="159"/>
        <end position="169"/>
    </location>
</feature>
<evidence type="ECO:0000256" key="3">
    <source>
        <dbReference type="ARBA" id="ARBA00012483"/>
    </source>
</evidence>
<comment type="pathway">
    <text evidence="2">Protein modification; protein ubiquitination.</text>
</comment>
<dbReference type="InterPro" id="IPR039398">
    <property type="entry name" value="Deltex_fam"/>
</dbReference>
<dbReference type="AlphaFoldDB" id="A0A6A4SMD1"/>
<keyword evidence="4" id="KW-0808">Transferase</keyword>
<proteinExistence type="predicted"/>
<feature type="region of interest" description="Disordered" evidence="7">
    <location>
        <begin position="156"/>
        <end position="238"/>
    </location>
</feature>
<feature type="compositionally biased region" description="Low complexity" evidence="7">
    <location>
        <begin position="602"/>
        <end position="613"/>
    </location>
</feature>
<feature type="compositionally biased region" description="Low complexity" evidence="7">
    <location>
        <begin position="801"/>
        <end position="812"/>
    </location>
</feature>
<comment type="caution">
    <text evidence="9">The sequence shown here is derived from an EMBL/GenBank/DDBJ whole genome shotgun (WGS) entry which is preliminary data.</text>
</comment>
<dbReference type="Proteomes" id="UP000438429">
    <property type="component" value="Unassembled WGS sequence"/>
</dbReference>
<sequence length="1107" mass="117988">MAERGRAVRVSGLPTDVEDDRLKDKLLIYFLRARNGGGEVESVTVVRATPASALITFEESEAAQRVVRQSPHTLDLDGKTYELVATEHHESLDPDQVILSLTASVNCSQLPGGMLTVESLHGSHPDVQINYVAEEICTLLGEYSKVQAALAQLLGPHSADGHSPGRLDRTGSTSAQTDRKSLVVHSGKPNRPRAQSEAAPGAKPPDEHNPSSRGDPTPSGYGGADAGQAAGAGAQPPAAPDENFSLIVDADMFQYVRKHRSREYQYVLGLYDVEVVDVTSQGLTTLFLQVAAGVMECRRAEQGRLESARKALSRFYQENETKICRAQLAKGVLSPGGGLQRGAIEGLNARLPKLLLNEDDTNIYIVGSIGDVSEAKRFLLLDHDKVRATKDDVASLFSYPAYDPSSLAPADAASAVTASPAEGRLSDGRDQLLRSEDDERRAAEGARRWELEARFKDLGLAALGARPTDFTLRPGPSSPSRQARAGPMLGHDVLSETTGLPRDRVPRAESQITGGDILFKGGVVHSPASATQNKVSLNSNCLDAAPKNLTPSLSTAAPSSPGSPARPPAESGSTLRRASSFSGTPQQKAQATSRKSHDDSGRSTSRARSSSVSMQTGSDRRDVSNAEITVSIIMWQHIKDAYSSRVKDLTADDVQLKESRREGGDHLTVSLSGTNQSKVSSCHLGLQTLVESVGADFSVQVLLLSELGVTGPKDETLKACCADVCNRYKKISILILKKRLLLLGPEQLCSRVGATLREVFSTELAQTPKQQDFSPSSATGGSLSASLQVNEEHRSLPRGNSSSQATAGSQAGRAEEVDGGDPERAAHHERDSCEAEPVNGPVDPPPPPPRKNPVLKEKVKSRSTDGLETLFIPPAAGSATRGNGVGSSTVHTDGAAAAPKKERATQKDGAPQRRAEVQAPAGESRSGPRDLGYICVCGDDGASAVTTKCGASMCSKCLDTVHVHCRVCHVPDDRAPRGIRGEMSHFKLHKEEAALKVTYCIPEGIQGKDHPSPGSPFHGGVFDAFLPDCEKAVKLLPRLEKAFRRGLTFTVTGKEAGARVTWDRIPHKTSLQGGESGNGYPDPTYLTRLSQVLTSHGIEEEPDSKSQ</sequence>
<dbReference type="PANTHER" id="PTHR12622">
    <property type="entry name" value="DELTEX-RELATED"/>
    <property type="match status" value="1"/>
</dbReference>
<feature type="compositionally biased region" description="Basic and acidic residues" evidence="7">
    <location>
        <begin position="424"/>
        <end position="439"/>
    </location>
</feature>
<dbReference type="InterPro" id="IPR035979">
    <property type="entry name" value="RBD_domain_sf"/>
</dbReference>
<feature type="compositionally biased region" description="Low complexity" evidence="7">
    <location>
        <begin position="549"/>
        <end position="573"/>
    </location>
</feature>
<feature type="compositionally biased region" description="Basic and acidic residues" evidence="7">
    <location>
        <begin position="813"/>
        <end position="833"/>
    </location>
</feature>
<name>A0A6A4SMD1_SCOMX</name>
<feature type="compositionally biased region" description="Basic and acidic residues" evidence="7">
    <location>
        <begin position="899"/>
        <end position="916"/>
    </location>
</feature>
<evidence type="ECO:0000256" key="6">
    <source>
        <dbReference type="PROSITE-ProRule" id="PRU00176"/>
    </source>
</evidence>
<keyword evidence="6" id="KW-0694">RNA-binding</keyword>
<dbReference type="InterPro" id="IPR057051">
    <property type="entry name" value="PARP14_RPM_1"/>
</dbReference>
<gene>
    <name evidence="9" type="ORF">F2P81_015350</name>
</gene>
<evidence type="ECO:0000313" key="10">
    <source>
        <dbReference type="Proteomes" id="UP000438429"/>
    </source>
</evidence>
<reference evidence="9 10" key="1">
    <citation type="submission" date="2019-06" db="EMBL/GenBank/DDBJ databases">
        <title>Draft genomes of female and male turbot (Scophthalmus maximus).</title>
        <authorList>
            <person name="Xu H."/>
            <person name="Xu X.-W."/>
            <person name="Shao C."/>
            <person name="Chen S."/>
        </authorList>
    </citation>
    <scope>NUCLEOTIDE SEQUENCE [LARGE SCALE GENOMIC DNA]</scope>
    <source>
        <strain evidence="9">Ysfricsl-2016a</strain>
        <tissue evidence="9">Blood</tissue>
    </source>
</reference>
<dbReference type="GO" id="GO:0016567">
    <property type="term" value="P:protein ubiquitination"/>
    <property type="evidence" value="ECO:0007669"/>
    <property type="project" value="UniProtKB-UniPathway"/>
</dbReference>
<dbReference type="EMBL" id="VEVO01000013">
    <property type="protein sequence ID" value="KAF0033060.1"/>
    <property type="molecule type" value="Genomic_DNA"/>
</dbReference>
<dbReference type="EC" id="2.3.2.27" evidence="3"/>
<dbReference type="GO" id="GO:0061630">
    <property type="term" value="F:ubiquitin protein ligase activity"/>
    <property type="evidence" value="ECO:0007669"/>
    <property type="project" value="UniProtKB-EC"/>
</dbReference>
<organism evidence="9 10">
    <name type="scientific">Scophthalmus maximus</name>
    <name type="common">Turbot</name>
    <name type="synonym">Psetta maxima</name>
    <dbReference type="NCBI Taxonomy" id="52904"/>
    <lineage>
        <taxon>Eukaryota</taxon>
        <taxon>Metazoa</taxon>
        <taxon>Chordata</taxon>
        <taxon>Craniata</taxon>
        <taxon>Vertebrata</taxon>
        <taxon>Euteleostomi</taxon>
        <taxon>Actinopterygii</taxon>
        <taxon>Neopterygii</taxon>
        <taxon>Teleostei</taxon>
        <taxon>Neoteleostei</taxon>
        <taxon>Acanthomorphata</taxon>
        <taxon>Carangaria</taxon>
        <taxon>Pleuronectiformes</taxon>
        <taxon>Pleuronectoidei</taxon>
        <taxon>Scophthalmidae</taxon>
        <taxon>Scophthalmus</taxon>
    </lineage>
</organism>
<evidence type="ECO:0000256" key="1">
    <source>
        <dbReference type="ARBA" id="ARBA00000900"/>
    </source>
</evidence>
<dbReference type="PROSITE" id="PS50102">
    <property type="entry name" value="RRM"/>
    <property type="match status" value="1"/>
</dbReference>
<feature type="compositionally biased region" description="Pro residues" evidence="7">
    <location>
        <begin position="842"/>
        <end position="851"/>
    </location>
</feature>
<dbReference type="InterPro" id="IPR000504">
    <property type="entry name" value="RRM_dom"/>
</dbReference>
<feature type="region of interest" description="Disordered" evidence="7">
    <location>
        <begin position="766"/>
        <end position="927"/>
    </location>
</feature>
<dbReference type="Pfam" id="PF23222">
    <property type="entry name" value="RRM_PARP14_1"/>
    <property type="match status" value="1"/>
</dbReference>
<feature type="region of interest" description="Disordered" evidence="7">
    <location>
        <begin position="467"/>
        <end position="505"/>
    </location>
</feature>
<dbReference type="InterPro" id="IPR039399">
    <property type="entry name" value="Deltex_C_sf"/>
</dbReference>
<protein>
    <recommendedName>
        <fullName evidence="3">RING-type E3 ubiquitin transferase</fullName>
        <ecNumber evidence="3">2.3.2.27</ecNumber>
    </recommendedName>
</protein>
<evidence type="ECO:0000259" key="8">
    <source>
        <dbReference type="PROSITE" id="PS50102"/>
    </source>
</evidence>
<feature type="region of interest" description="Disordered" evidence="7">
    <location>
        <begin position="413"/>
        <end position="439"/>
    </location>
</feature>
<dbReference type="Gene3D" id="3.30.70.330">
    <property type="match status" value="1"/>
</dbReference>
<dbReference type="Gene3D" id="3.30.390.130">
    <property type="match status" value="1"/>
</dbReference>
<feature type="region of interest" description="Disordered" evidence="7">
    <location>
        <begin position="548"/>
        <end position="622"/>
    </location>
</feature>
<dbReference type="Pfam" id="PF18102">
    <property type="entry name" value="DTC"/>
    <property type="match status" value="1"/>
</dbReference>
<dbReference type="InterPro" id="IPR012677">
    <property type="entry name" value="Nucleotide-bd_a/b_plait_sf"/>
</dbReference>
<dbReference type="InterPro" id="IPR039396">
    <property type="entry name" value="Deltex_C"/>
</dbReference>
<dbReference type="UniPathway" id="UPA00143"/>
<accession>A0A6A4SMD1</accession>
<feature type="compositionally biased region" description="Basic and acidic residues" evidence="7">
    <location>
        <begin position="854"/>
        <end position="865"/>
    </location>
</feature>
<dbReference type="GO" id="GO:0003723">
    <property type="term" value="F:RNA binding"/>
    <property type="evidence" value="ECO:0007669"/>
    <property type="project" value="UniProtKB-UniRule"/>
</dbReference>
<feature type="compositionally biased region" description="Low complexity" evidence="7">
    <location>
        <begin position="774"/>
        <end position="787"/>
    </location>
</feature>
<keyword evidence="5" id="KW-0479">Metal-binding</keyword>
<evidence type="ECO:0000256" key="7">
    <source>
        <dbReference type="SAM" id="MobiDB-lite"/>
    </source>
</evidence>
<evidence type="ECO:0000313" key="9">
    <source>
        <dbReference type="EMBL" id="KAF0033060.1"/>
    </source>
</evidence>
<feature type="compositionally biased region" description="Polar residues" evidence="7">
    <location>
        <begin position="574"/>
        <end position="593"/>
    </location>
</feature>
<comment type="catalytic activity">
    <reaction evidence="1">
        <text>S-ubiquitinyl-[E2 ubiquitin-conjugating enzyme]-L-cysteine + [acceptor protein]-L-lysine = [E2 ubiquitin-conjugating enzyme]-L-cysteine + N(6)-ubiquitinyl-[acceptor protein]-L-lysine.</text>
        <dbReference type="EC" id="2.3.2.27"/>
    </reaction>
</comment>
<evidence type="ECO:0000256" key="2">
    <source>
        <dbReference type="ARBA" id="ARBA00004906"/>
    </source>
</evidence>
<feature type="compositionally biased region" description="Low complexity" evidence="7">
    <location>
        <begin position="226"/>
        <end position="236"/>
    </location>
</feature>
<dbReference type="GO" id="GO:0046872">
    <property type="term" value="F:metal ion binding"/>
    <property type="evidence" value="ECO:0007669"/>
    <property type="project" value="UniProtKB-KW"/>
</dbReference>
<feature type="domain" description="RRM" evidence="8">
    <location>
        <begin position="6"/>
        <end position="104"/>
    </location>
</feature>